<sequence>MEQKQPRDTQGGFIHIPYLPEQAAQHPNQPSMALDTIVNGLVVTIETTIAATSADIVEAGGEIS</sequence>
<organism evidence="5 6">
    <name type="scientific">Paenibacillus chungangensis</name>
    <dbReference type="NCBI Taxonomy" id="696535"/>
    <lineage>
        <taxon>Bacteria</taxon>
        <taxon>Bacillati</taxon>
        <taxon>Bacillota</taxon>
        <taxon>Bacilli</taxon>
        <taxon>Bacillales</taxon>
        <taxon>Paenibacillaceae</taxon>
        <taxon>Paenibacillus</taxon>
    </lineage>
</organism>
<dbReference type="SUPFAM" id="SSF53182">
    <property type="entry name" value="Pyrrolidone carboxyl peptidase (pyroglutamate aminopeptidase)"/>
    <property type="match status" value="1"/>
</dbReference>
<evidence type="ECO:0000256" key="1">
    <source>
        <dbReference type="ARBA" id="ARBA00006641"/>
    </source>
</evidence>
<dbReference type="InterPro" id="IPR036440">
    <property type="entry name" value="Peptidase_C15-like_sf"/>
</dbReference>
<accession>A0ABW3HTT2</accession>
<dbReference type="RefSeq" id="WP_377565992.1">
    <property type="nucleotide sequence ID" value="NZ_JBHTJZ010000024.1"/>
</dbReference>
<dbReference type="InterPro" id="IPR016125">
    <property type="entry name" value="Peptidase_C15-like"/>
</dbReference>
<evidence type="ECO:0000313" key="6">
    <source>
        <dbReference type="Proteomes" id="UP001596989"/>
    </source>
</evidence>
<dbReference type="Gene3D" id="3.40.630.20">
    <property type="entry name" value="Peptidase C15, pyroglutamyl peptidase I-like"/>
    <property type="match status" value="1"/>
</dbReference>
<evidence type="ECO:0000256" key="4">
    <source>
        <dbReference type="ARBA" id="ARBA00022807"/>
    </source>
</evidence>
<keyword evidence="4" id="KW-0788">Thiol protease</keyword>
<comment type="caution">
    <text evidence="5">The sequence shown here is derived from an EMBL/GenBank/DDBJ whole genome shotgun (WGS) entry which is preliminary data.</text>
</comment>
<dbReference type="Proteomes" id="UP001596989">
    <property type="component" value="Unassembled WGS sequence"/>
</dbReference>
<name>A0ABW3HTT2_9BACL</name>
<evidence type="ECO:0000256" key="3">
    <source>
        <dbReference type="ARBA" id="ARBA00022801"/>
    </source>
</evidence>
<reference evidence="6" key="1">
    <citation type="journal article" date="2019" name="Int. J. Syst. Evol. Microbiol.">
        <title>The Global Catalogue of Microorganisms (GCM) 10K type strain sequencing project: providing services to taxonomists for standard genome sequencing and annotation.</title>
        <authorList>
            <consortium name="The Broad Institute Genomics Platform"/>
            <consortium name="The Broad Institute Genome Sequencing Center for Infectious Disease"/>
            <person name="Wu L."/>
            <person name="Ma J."/>
        </authorList>
    </citation>
    <scope>NUCLEOTIDE SEQUENCE [LARGE SCALE GENOMIC DNA]</scope>
    <source>
        <strain evidence="6">CCUG 59129</strain>
    </source>
</reference>
<dbReference type="Pfam" id="PF01470">
    <property type="entry name" value="Peptidase_C15"/>
    <property type="match status" value="1"/>
</dbReference>
<protein>
    <submittedName>
        <fullName evidence="5">Uncharacterized protein</fullName>
    </submittedName>
</protein>
<evidence type="ECO:0000256" key="2">
    <source>
        <dbReference type="ARBA" id="ARBA00022670"/>
    </source>
</evidence>
<dbReference type="EMBL" id="JBHTJZ010000024">
    <property type="protein sequence ID" value="MFD0960695.1"/>
    <property type="molecule type" value="Genomic_DNA"/>
</dbReference>
<keyword evidence="3" id="KW-0378">Hydrolase</keyword>
<keyword evidence="6" id="KW-1185">Reference proteome</keyword>
<keyword evidence="2" id="KW-0645">Protease</keyword>
<evidence type="ECO:0000313" key="5">
    <source>
        <dbReference type="EMBL" id="MFD0960695.1"/>
    </source>
</evidence>
<gene>
    <name evidence="5" type="ORF">ACFQ2I_14990</name>
</gene>
<comment type="similarity">
    <text evidence="1">Belongs to the peptidase C15 family.</text>
</comment>
<proteinExistence type="inferred from homology"/>